<reference evidence="2 3" key="1">
    <citation type="journal article" date="2014" name="Science">
        <title>Plant genetics. Early allopolyploid evolution in the post-Neolithic Brassica napus oilseed genome.</title>
        <authorList>
            <person name="Chalhoub B."/>
            <person name="Denoeud F."/>
            <person name="Liu S."/>
            <person name="Parkin I.A."/>
            <person name="Tang H."/>
            <person name="Wang X."/>
            <person name="Chiquet J."/>
            <person name="Belcram H."/>
            <person name="Tong C."/>
            <person name="Samans B."/>
            <person name="Correa M."/>
            <person name="Da Silva C."/>
            <person name="Just J."/>
            <person name="Falentin C."/>
            <person name="Koh C.S."/>
            <person name="Le Clainche I."/>
            <person name="Bernard M."/>
            <person name="Bento P."/>
            <person name="Noel B."/>
            <person name="Labadie K."/>
            <person name="Alberti A."/>
            <person name="Charles M."/>
            <person name="Arnaud D."/>
            <person name="Guo H."/>
            <person name="Daviaud C."/>
            <person name="Alamery S."/>
            <person name="Jabbari K."/>
            <person name="Zhao M."/>
            <person name="Edger P.P."/>
            <person name="Chelaifa H."/>
            <person name="Tack D."/>
            <person name="Lassalle G."/>
            <person name="Mestiri I."/>
            <person name="Schnel N."/>
            <person name="Le Paslier M.C."/>
            <person name="Fan G."/>
            <person name="Renault V."/>
            <person name="Bayer P.E."/>
            <person name="Golicz A.A."/>
            <person name="Manoli S."/>
            <person name="Lee T.H."/>
            <person name="Thi V.H."/>
            <person name="Chalabi S."/>
            <person name="Hu Q."/>
            <person name="Fan C."/>
            <person name="Tollenaere R."/>
            <person name="Lu Y."/>
            <person name="Battail C."/>
            <person name="Shen J."/>
            <person name="Sidebottom C.H."/>
            <person name="Wang X."/>
            <person name="Canaguier A."/>
            <person name="Chauveau A."/>
            <person name="Berard A."/>
            <person name="Deniot G."/>
            <person name="Guan M."/>
            <person name="Liu Z."/>
            <person name="Sun F."/>
            <person name="Lim Y.P."/>
            <person name="Lyons E."/>
            <person name="Town C.D."/>
            <person name="Bancroft I."/>
            <person name="Wang X."/>
            <person name="Meng J."/>
            <person name="Ma J."/>
            <person name="Pires J.C."/>
            <person name="King G.J."/>
            <person name="Brunel D."/>
            <person name="Delourme R."/>
            <person name="Renard M."/>
            <person name="Aury J.M."/>
            <person name="Adams K.L."/>
            <person name="Batley J."/>
            <person name="Snowdon R.J."/>
            <person name="Tost J."/>
            <person name="Edwards D."/>
            <person name="Zhou Y."/>
            <person name="Hua W."/>
            <person name="Sharpe A.G."/>
            <person name="Paterson A.H."/>
            <person name="Guan C."/>
            <person name="Wincker P."/>
        </authorList>
    </citation>
    <scope>NUCLEOTIDE SEQUENCE [LARGE SCALE GENOMIC DNA]</scope>
    <source>
        <strain evidence="3">cv. Darmor-bzh</strain>
    </source>
</reference>
<keyword evidence="3" id="KW-1185">Reference proteome</keyword>
<evidence type="ECO:0000313" key="3">
    <source>
        <dbReference type="Proteomes" id="UP000028999"/>
    </source>
</evidence>
<proteinExistence type="predicted"/>
<gene>
    <name evidence="2" type="primary">BnaC03g44630D</name>
    <name evidence="2" type="ORF">GSBRNA2T00085254001</name>
</gene>
<dbReference type="PaxDb" id="3708-A0A078FQH4"/>
<dbReference type="Proteomes" id="UP000028999">
    <property type="component" value="Unassembled WGS sequence"/>
</dbReference>
<dbReference type="Gramene" id="CDY15102">
    <property type="protein sequence ID" value="CDY15102"/>
    <property type="gene ID" value="GSBRNA2T00085254001"/>
</dbReference>
<evidence type="ECO:0000256" key="1">
    <source>
        <dbReference type="SAM" id="MobiDB-lite"/>
    </source>
</evidence>
<evidence type="ECO:0000313" key="2">
    <source>
        <dbReference type="EMBL" id="CDY15102.1"/>
    </source>
</evidence>
<feature type="region of interest" description="Disordered" evidence="1">
    <location>
        <begin position="1"/>
        <end position="26"/>
    </location>
</feature>
<organism evidence="2 3">
    <name type="scientific">Brassica napus</name>
    <name type="common">Rape</name>
    <dbReference type="NCBI Taxonomy" id="3708"/>
    <lineage>
        <taxon>Eukaryota</taxon>
        <taxon>Viridiplantae</taxon>
        <taxon>Streptophyta</taxon>
        <taxon>Embryophyta</taxon>
        <taxon>Tracheophyta</taxon>
        <taxon>Spermatophyta</taxon>
        <taxon>Magnoliopsida</taxon>
        <taxon>eudicotyledons</taxon>
        <taxon>Gunneridae</taxon>
        <taxon>Pentapetalae</taxon>
        <taxon>rosids</taxon>
        <taxon>malvids</taxon>
        <taxon>Brassicales</taxon>
        <taxon>Brassicaceae</taxon>
        <taxon>Brassiceae</taxon>
        <taxon>Brassica</taxon>
    </lineage>
</organism>
<sequence>MLAKFLHVDGSTSTKRPTLIDVTNEE</sequence>
<name>A0A078FQH4_BRANA</name>
<accession>A0A078FQH4</accession>
<dbReference type="AlphaFoldDB" id="A0A078FQH4"/>
<protein>
    <submittedName>
        <fullName evidence="2">BnaC03g44630D protein</fullName>
    </submittedName>
</protein>
<dbReference type="EMBL" id="LK032051">
    <property type="protein sequence ID" value="CDY15102.1"/>
    <property type="molecule type" value="Genomic_DNA"/>
</dbReference>